<dbReference type="HAMAP" id="MF_00165">
    <property type="entry name" value="Thymidylate_kinase"/>
    <property type="match status" value="1"/>
</dbReference>
<dbReference type="Gene3D" id="3.40.50.300">
    <property type="entry name" value="P-loop containing nucleotide triphosphate hydrolases"/>
    <property type="match status" value="1"/>
</dbReference>
<comment type="function">
    <text evidence="11 12">Phosphorylation of dTMP to form dTDP in both de novo and salvage pathways of dTTP synthesis.</text>
</comment>
<comment type="caution">
    <text evidence="14">The sequence shown here is derived from an EMBL/GenBank/DDBJ whole genome shotgun (WGS) entry which is preliminary data.</text>
</comment>
<dbReference type="GO" id="GO:0005524">
    <property type="term" value="F:ATP binding"/>
    <property type="evidence" value="ECO:0007669"/>
    <property type="project" value="UniProtKB-UniRule"/>
</dbReference>
<proteinExistence type="inferred from homology"/>
<name>A0A1T2LD15_9GAMM</name>
<dbReference type="FunFam" id="3.40.50.300:FF:000225">
    <property type="entry name" value="Thymidylate kinase"/>
    <property type="match status" value="1"/>
</dbReference>
<evidence type="ECO:0000256" key="5">
    <source>
        <dbReference type="ARBA" id="ARBA00022727"/>
    </source>
</evidence>
<evidence type="ECO:0000256" key="3">
    <source>
        <dbReference type="ARBA" id="ARBA00017144"/>
    </source>
</evidence>
<dbReference type="EMBL" id="MPRK01000005">
    <property type="protein sequence ID" value="OOZ42985.1"/>
    <property type="molecule type" value="Genomic_DNA"/>
</dbReference>
<dbReference type="OrthoDB" id="9774907at2"/>
<evidence type="ECO:0000256" key="7">
    <source>
        <dbReference type="ARBA" id="ARBA00022777"/>
    </source>
</evidence>
<dbReference type="NCBIfam" id="TIGR00041">
    <property type="entry name" value="DTMP_kinase"/>
    <property type="match status" value="1"/>
</dbReference>
<dbReference type="GO" id="GO:0006235">
    <property type="term" value="P:dTTP biosynthetic process"/>
    <property type="evidence" value="ECO:0007669"/>
    <property type="project" value="UniProtKB-UniRule"/>
</dbReference>
<dbReference type="InterPro" id="IPR018094">
    <property type="entry name" value="Thymidylate_kinase"/>
</dbReference>
<evidence type="ECO:0000256" key="1">
    <source>
        <dbReference type="ARBA" id="ARBA00009776"/>
    </source>
</evidence>
<evidence type="ECO:0000256" key="6">
    <source>
        <dbReference type="ARBA" id="ARBA00022741"/>
    </source>
</evidence>
<dbReference type="PANTHER" id="PTHR10344">
    <property type="entry name" value="THYMIDYLATE KINASE"/>
    <property type="match status" value="1"/>
</dbReference>
<dbReference type="Pfam" id="PF02223">
    <property type="entry name" value="Thymidylate_kin"/>
    <property type="match status" value="1"/>
</dbReference>
<dbReference type="InterPro" id="IPR027417">
    <property type="entry name" value="P-loop_NTPase"/>
</dbReference>
<evidence type="ECO:0000256" key="9">
    <source>
        <dbReference type="ARBA" id="ARBA00029962"/>
    </source>
</evidence>
<dbReference type="GO" id="GO:0006227">
    <property type="term" value="P:dUDP biosynthetic process"/>
    <property type="evidence" value="ECO:0007669"/>
    <property type="project" value="TreeGrafter"/>
</dbReference>
<accession>A0A1T2LD15</accession>
<sequence length="211" mass="23837">MSSEQALFITVEGIEGAGKSSNIAYLQELLEKHGHELVMTREPGGTELGEQLRELLLGHKHDGMSYKTELLMMFAARAEHLHAIILPALAEGKTVICDRFTDATYAYQGGGRLIDMESIRLLENFVQEEVRPDLTLLLDLPVDIGMARANQRSAPDRFEKERHDFFERVRTAYLEIAQHHKERVKVIDASKPLEQVQQQLSEVMTEILGVA</sequence>
<evidence type="ECO:0000256" key="8">
    <source>
        <dbReference type="ARBA" id="ARBA00022840"/>
    </source>
</evidence>
<keyword evidence="6 12" id="KW-0547">Nucleotide-binding</keyword>
<evidence type="ECO:0000259" key="13">
    <source>
        <dbReference type="Pfam" id="PF02223"/>
    </source>
</evidence>
<dbReference type="Proteomes" id="UP000190198">
    <property type="component" value="Unassembled WGS sequence"/>
</dbReference>
<keyword evidence="5 12" id="KW-0545">Nucleotide biosynthesis</keyword>
<gene>
    <name evidence="12" type="primary">tmk</name>
    <name evidence="14" type="ORF">BOW52_00765</name>
</gene>
<dbReference type="GO" id="GO:0005829">
    <property type="term" value="C:cytosol"/>
    <property type="evidence" value="ECO:0007669"/>
    <property type="project" value="TreeGrafter"/>
</dbReference>
<dbReference type="GO" id="GO:0004798">
    <property type="term" value="F:dTMP kinase activity"/>
    <property type="evidence" value="ECO:0007669"/>
    <property type="project" value="UniProtKB-UniRule"/>
</dbReference>
<comment type="similarity">
    <text evidence="1 12">Belongs to the thymidylate kinase family.</text>
</comment>
<dbReference type="GO" id="GO:0006233">
    <property type="term" value="P:dTDP biosynthetic process"/>
    <property type="evidence" value="ECO:0007669"/>
    <property type="project" value="InterPro"/>
</dbReference>
<reference evidence="14 15" key="1">
    <citation type="submission" date="2016-11" db="EMBL/GenBank/DDBJ databases">
        <title>Mixed transmission modes and dynamic genome evolution in an obligate animal-bacterial symbiosis.</title>
        <authorList>
            <person name="Russell S.L."/>
            <person name="Corbett-Detig R.B."/>
            <person name="Cavanaugh C.M."/>
        </authorList>
    </citation>
    <scope>NUCLEOTIDE SEQUENCE [LARGE SCALE GENOMIC DNA]</scope>
    <source>
        <strain evidence="14">Sp-SM6</strain>
    </source>
</reference>
<evidence type="ECO:0000313" key="14">
    <source>
        <dbReference type="EMBL" id="OOZ42985.1"/>
    </source>
</evidence>
<feature type="binding site" evidence="12">
    <location>
        <begin position="13"/>
        <end position="20"/>
    </location>
    <ligand>
        <name>ATP</name>
        <dbReference type="ChEBI" id="CHEBI:30616"/>
    </ligand>
</feature>
<keyword evidence="4 12" id="KW-0808">Transferase</keyword>
<keyword evidence="7 12" id="KW-0418">Kinase</keyword>
<feature type="domain" description="Thymidylate kinase-like" evidence="13">
    <location>
        <begin position="11"/>
        <end position="199"/>
    </location>
</feature>
<evidence type="ECO:0000256" key="12">
    <source>
        <dbReference type="HAMAP-Rule" id="MF_00165"/>
    </source>
</evidence>
<keyword evidence="15" id="KW-1185">Reference proteome</keyword>
<evidence type="ECO:0000256" key="4">
    <source>
        <dbReference type="ARBA" id="ARBA00022679"/>
    </source>
</evidence>
<dbReference type="RefSeq" id="WP_078475969.1">
    <property type="nucleotide sequence ID" value="NZ_MPRK01000005.1"/>
</dbReference>
<evidence type="ECO:0000256" key="2">
    <source>
        <dbReference type="ARBA" id="ARBA00012980"/>
    </source>
</evidence>
<dbReference type="SUPFAM" id="SSF52540">
    <property type="entry name" value="P-loop containing nucleoside triphosphate hydrolases"/>
    <property type="match status" value="1"/>
</dbReference>
<dbReference type="InterPro" id="IPR039430">
    <property type="entry name" value="Thymidylate_kin-like_dom"/>
</dbReference>
<keyword evidence="8 12" id="KW-0067">ATP-binding</keyword>
<evidence type="ECO:0000313" key="15">
    <source>
        <dbReference type="Proteomes" id="UP000190198"/>
    </source>
</evidence>
<evidence type="ECO:0000256" key="10">
    <source>
        <dbReference type="ARBA" id="ARBA00048743"/>
    </source>
</evidence>
<dbReference type="EC" id="2.7.4.9" evidence="2 12"/>
<comment type="catalytic activity">
    <reaction evidence="10 12">
        <text>dTMP + ATP = dTDP + ADP</text>
        <dbReference type="Rhea" id="RHEA:13517"/>
        <dbReference type="ChEBI" id="CHEBI:30616"/>
        <dbReference type="ChEBI" id="CHEBI:58369"/>
        <dbReference type="ChEBI" id="CHEBI:63528"/>
        <dbReference type="ChEBI" id="CHEBI:456216"/>
        <dbReference type="EC" id="2.7.4.9"/>
    </reaction>
</comment>
<dbReference type="AlphaFoldDB" id="A0A1T2LD15"/>
<evidence type="ECO:0000256" key="11">
    <source>
        <dbReference type="ARBA" id="ARBA00057735"/>
    </source>
</evidence>
<protein>
    <recommendedName>
        <fullName evidence="3 12">Thymidylate kinase</fullName>
        <ecNumber evidence="2 12">2.7.4.9</ecNumber>
    </recommendedName>
    <alternativeName>
        <fullName evidence="9 12">dTMP kinase</fullName>
    </alternativeName>
</protein>
<dbReference type="CDD" id="cd01672">
    <property type="entry name" value="TMPK"/>
    <property type="match status" value="1"/>
</dbReference>
<dbReference type="PANTHER" id="PTHR10344:SF4">
    <property type="entry name" value="UMP-CMP KINASE 2, MITOCHONDRIAL"/>
    <property type="match status" value="1"/>
</dbReference>
<organism evidence="14 15">
    <name type="scientific">Solemya elarraichensis gill symbiont</name>
    <dbReference type="NCBI Taxonomy" id="1918949"/>
    <lineage>
        <taxon>Bacteria</taxon>
        <taxon>Pseudomonadati</taxon>
        <taxon>Pseudomonadota</taxon>
        <taxon>Gammaproteobacteria</taxon>
        <taxon>sulfur-oxidizing symbionts</taxon>
    </lineage>
</organism>